<dbReference type="Pfam" id="PF19044">
    <property type="entry name" value="P-loop_TraG"/>
    <property type="match status" value="1"/>
</dbReference>
<dbReference type="RefSeq" id="WP_211972350.1">
    <property type="nucleotide sequence ID" value="NZ_JAGTXB010000003.1"/>
</dbReference>
<name>A0ABS5IWT2_9BACT</name>
<evidence type="ECO:0000313" key="3">
    <source>
        <dbReference type="EMBL" id="MBS0027246.1"/>
    </source>
</evidence>
<dbReference type="InterPro" id="IPR024451">
    <property type="entry name" value="TraG_N_Bacteroidetes"/>
</dbReference>
<evidence type="ECO:0000313" key="4">
    <source>
        <dbReference type="Proteomes" id="UP000676386"/>
    </source>
</evidence>
<dbReference type="Proteomes" id="UP000676386">
    <property type="component" value="Unassembled WGS sequence"/>
</dbReference>
<dbReference type="InterPro" id="IPR027417">
    <property type="entry name" value="P-loop_NTPase"/>
</dbReference>
<comment type="caution">
    <text evidence="3">The sequence shown here is derived from an EMBL/GenBank/DDBJ whole genome shotgun (WGS) entry which is preliminary data.</text>
</comment>
<dbReference type="Gene3D" id="1.10.8.730">
    <property type="match status" value="1"/>
</dbReference>
<dbReference type="PANTHER" id="PTHR38467:SF1">
    <property type="entry name" value="CONJUGATIVE TRANSFER: ASSEMBLY"/>
    <property type="match status" value="1"/>
</dbReference>
<organism evidence="3 4">
    <name type="scientific">Chitinophaga hostae</name>
    <dbReference type="NCBI Taxonomy" id="2831022"/>
    <lineage>
        <taxon>Bacteria</taxon>
        <taxon>Pseudomonadati</taxon>
        <taxon>Bacteroidota</taxon>
        <taxon>Chitinophagia</taxon>
        <taxon>Chitinophagales</taxon>
        <taxon>Chitinophagaceae</taxon>
        <taxon>Chitinophaga</taxon>
    </lineage>
</organism>
<evidence type="ECO:0000259" key="1">
    <source>
        <dbReference type="Pfam" id="PF12991"/>
    </source>
</evidence>
<dbReference type="EMBL" id="JAGTXB010000003">
    <property type="protein sequence ID" value="MBS0027246.1"/>
    <property type="molecule type" value="Genomic_DNA"/>
</dbReference>
<proteinExistence type="predicted"/>
<reference evidence="3 4" key="1">
    <citation type="submission" date="2021-04" db="EMBL/GenBank/DDBJ databases">
        <title>Chitinophaga sp. nov., isolated from the rhizosphere soil.</title>
        <authorList>
            <person name="He S."/>
        </authorList>
    </citation>
    <scope>NUCLEOTIDE SEQUENCE [LARGE SCALE GENOMIC DNA]</scope>
    <source>
        <strain evidence="3 4">2R12</strain>
    </source>
</reference>
<gene>
    <name evidence="3" type="ORF">KE626_07990</name>
</gene>
<feature type="domain" description="TraG P-loop" evidence="2">
    <location>
        <begin position="410"/>
        <end position="826"/>
    </location>
</feature>
<dbReference type="Gene3D" id="3.40.50.300">
    <property type="entry name" value="P-loop containing nucleotide triphosphate hydrolases"/>
    <property type="match status" value="1"/>
</dbReference>
<dbReference type="PANTHER" id="PTHR38467">
    <property type="match status" value="1"/>
</dbReference>
<feature type="domain" description="TraG N-terminal Bacteroidetes" evidence="1">
    <location>
        <begin position="3"/>
        <end position="55"/>
    </location>
</feature>
<accession>A0ABS5IWT2</accession>
<protein>
    <submittedName>
        <fullName evidence="3">TraG family conjugative transposon ATPase</fullName>
    </submittedName>
</protein>
<dbReference type="InterPro" id="IPR043964">
    <property type="entry name" value="P-loop_TraG"/>
</dbReference>
<dbReference type="Pfam" id="PF12991">
    <property type="entry name" value="DUF3875"/>
    <property type="match status" value="1"/>
</dbReference>
<dbReference type="NCBIfam" id="TIGR03783">
    <property type="entry name" value="Bac_Flav_CT_G"/>
    <property type="match status" value="1"/>
</dbReference>
<keyword evidence="4" id="KW-1185">Reference proteome</keyword>
<sequence length="834" mass="95934">MKNTSKAATLESMFPLLGFEQGFLISKEADITACFKVRLPEIFTVGTEEYETIHSTWHKAIKTLPDYTVVCKQDWFIKEDYQPDLNREDQSFLGRSYQLHFNERPFLNHYCYLYLTATTKERMRKQSNFSSLCRGSLVAKERQDSETLSRFAEAVSQFERIINDSGLLSMVRMEEEELLGDRRGQGLLSKYLTLQNDQAGVLQDLHLGAKEMRVGNKRLCVHTLSDTDDLPEIVRSETRYEKLSTDRSDCMLSFAAPVGLLLSCNHIYNQYLFIDNSDDNLRKFEKTARNMHSLGRYSRSNQINREWIEKYLNEAHSYGQASIRAHFNVMCWAEDPVELKQAKNDTGSALVVMDCIPRLNTTDAATLYWAGIPGNAGDFPSEESFYTFMESALCFFNGETNYRNSPSPFGIKMSDRLTGKPVHLDLSDLPMKKGIITNRNKFVLGPSGSGKSFFTNHMVEQYYQQGAHVLLVDTGNSYQGLCELIKGKTKGKDGVYFTYTEDNPISFNPFHTDDRVFDIEKKESIKTVILTLWKRDDEPPTRSEEVALSNAVNLYIDLLKKDIIHLPSFNGFYEFVRDEYSQVLAEKKVREKDFDLANFLNVLEPYYKGGEYDYLLNSDKQLDLLSKRFIVFEIDAIKDHRILFPVVTIIIMEVFINKMRRLKGIRKMILIEEAWKAIAKEGMAEYIRYLFKTVRKFFGEAVIVTQEVDDIIHSPIVKESIINNSDCKILLDQRKYMNKFDDIQKMLGLTEKQRGQILSINQNNDPSRLYKEVWIGLGGIHSGVYATEVSPQQYLAFTTEEAEKLEVMQLAAQLGGDIEAAIRQITALKQENND</sequence>
<dbReference type="InterPro" id="IPR022509">
    <property type="entry name" value="Conjugation_ATPase_TraG"/>
</dbReference>
<dbReference type="SUPFAM" id="SSF52540">
    <property type="entry name" value="P-loop containing nucleoside triphosphate hydrolases"/>
    <property type="match status" value="1"/>
</dbReference>
<evidence type="ECO:0000259" key="2">
    <source>
        <dbReference type="Pfam" id="PF19044"/>
    </source>
</evidence>
<dbReference type="InterPro" id="IPR053155">
    <property type="entry name" value="F-pilin_assembly_TraC"/>
</dbReference>